<evidence type="ECO:0000256" key="1">
    <source>
        <dbReference type="SAM" id="Coils"/>
    </source>
</evidence>
<sequence length="107" mass="12214">MAASPSVLSQTLQSITTTKIEELEKQRQKYEETKRKILDLTSDAGDSIQKRISRLHAGVKELQLLPEAELENMDRWLHQSQYDPTIPESMLVNFESDLRSRVGSPDS</sequence>
<feature type="coiled-coil region" evidence="1">
    <location>
        <begin position="13"/>
        <end position="43"/>
    </location>
</feature>
<dbReference type="AlphaFoldDB" id="A0A0J8QSF0"/>
<organism evidence="2 3">
    <name type="scientific">Coccidioides immitis RMSCC 3703</name>
    <dbReference type="NCBI Taxonomy" id="454286"/>
    <lineage>
        <taxon>Eukaryota</taxon>
        <taxon>Fungi</taxon>
        <taxon>Dikarya</taxon>
        <taxon>Ascomycota</taxon>
        <taxon>Pezizomycotina</taxon>
        <taxon>Eurotiomycetes</taxon>
        <taxon>Eurotiomycetidae</taxon>
        <taxon>Onygenales</taxon>
        <taxon>Onygenaceae</taxon>
        <taxon>Coccidioides</taxon>
    </lineage>
</organism>
<dbReference type="PANTHER" id="PTHR37015:SF2">
    <property type="entry name" value="REVERSE TRANSCRIPTASE DOMAIN-CONTAINING PROTEIN"/>
    <property type="match status" value="1"/>
</dbReference>
<proteinExistence type="predicted"/>
<dbReference type="Proteomes" id="UP000054559">
    <property type="component" value="Unassembled WGS sequence"/>
</dbReference>
<dbReference type="STRING" id="454286.A0A0J8QSF0"/>
<gene>
    <name evidence="2" type="ORF">CISG_05056</name>
</gene>
<protein>
    <submittedName>
        <fullName evidence="2">Uncharacterized protein</fullName>
    </submittedName>
</protein>
<reference evidence="3" key="1">
    <citation type="journal article" date="2010" name="Genome Res.">
        <title>Population genomic sequencing of Coccidioides fungi reveals recent hybridization and transposon control.</title>
        <authorList>
            <person name="Neafsey D.E."/>
            <person name="Barker B.M."/>
            <person name="Sharpton T.J."/>
            <person name="Stajich J.E."/>
            <person name="Park D.J."/>
            <person name="Whiston E."/>
            <person name="Hung C.-Y."/>
            <person name="McMahan C."/>
            <person name="White J."/>
            <person name="Sykes S."/>
            <person name="Heiman D."/>
            <person name="Young S."/>
            <person name="Zeng Q."/>
            <person name="Abouelleil A."/>
            <person name="Aftuck L."/>
            <person name="Bessette D."/>
            <person name="Brown A."/>
            <person name="FitzGerald M."/>
            <person name="Lui A."/>
            <person name="Macdonald J.P."/>
            <person name="Priest M."/>
            <person name="Orbach M.J."/>
            <person name="Galgiani J.N."/>
            <person name="Kirkland T.N."/>
            <person name="Cole G.T."/>
            <person name="Birren B.W."/>
            <person name="Henn M.R."/>
            <person name="Taylor J.W."/>
            <person name="Rounsley S.D."/>
        </authorList>
    </citation>
    <scope>NUCLEOTIDE SEQUENCE [LARGE SCALE GENOMIC DNA]</scope>
    <source>
        <strain evidence="3">RMSCC 3703</strain>
    </source>
</reference>
<name>A0A0J8QSF0_COCIT</name>
<dbReference type="EMBL" id="DS268140">
    <property type="protein sequence ID" value="KMU75421.1"/>
    <property type="molecule type" value="Genomic_DNA"/>
</dbReference>
<accession>A0A0J8QSF0</accession>
<dbReference type="PANTHER" id="PTHR37015">
    <property type="entry name" value="REVERSE TRANSCRIPTASE DOMAIN-CONTAINING PROTEIN"/>
    <property type="match status" value="1"/>
</dbReference>
<evidence type="ECO:0000313" key="2">
    <source>
        <dbReference type="EMBL" id="KMU75421.1"/>
    </source>
</evidence>
<keyword evidence="1" id="KW-0175">Coiled coil</keyword>
<evidence type="ECO:0000313" key="3">
    <source>
        <dbReference type="Proteomes" id="UP000054559"/>
    </source>
</evidence>